<dbReference type="EMBL" id="JBJQOH010000002">
    <property type="protein sequence ID" value="KAL3697631.1"/>
    <property type="molecule type" value="Genomic_DNA"/>
</dbReference>
<reference evidence="2 3" key="1">
    <citation type="submission" date="2024-09" db="EMBL/GenBank/DDBJ databases">
        <title>Chromosome-scale assembly of Riccia sorocarpa.</title>
        <authorList>
            <person name="Paukszto L."/>
        </authorList>
    </citation>
    <scope>NUCLEOTIDE SEQUENCE [LARGE SCALE GENOMIC DNA]</scope>
    <source>
        <strain evidence="2">LP-2024</strain>
        <tissue evidence="2">Aerial parts of the thallus</tissue>
    </source>
</reference>
<comment type="caution">
    <text evidence="2">The sequence shown here is derived from an EMBL/GenBank/DDBJ whole genome shotgun (WGS) entry which is preliminary data.</text>
</comment>
<name>A0ABD3I5Y9_9MARC</name>
<feature type="region of interest" description="Disordered" evidence="1">
    <location>
        <begin position="104"/>
        <end position="128"/>
    </location>
</feature>
<evidence type="ECO:0000313" key="2">
    <source>
        <dbReference type="EMBL" id="KAL3697631.1"/>
    </source>
</evidence>
<dbReference type="AlphaFoldDB" id="A0ABD3I5Y9"/>
<evidence type="ECO:0000256" key="1">
    <source>
        <dbReference type="SAM" id="MobiDB-lite"/>
    </source>
</evidence>
<evidence type="ECO:0000313" key="3">
    <source>
        <dbReference type="Proteomes" id="UP001633002"/>
    </source>
</evidence>
<organism evidence="2 3">
    <name type="scientific">Riccia sorocarpa</name>
    <dbReference type="NCBI Taxonomy" id="122646"/>
    <lineage>
        <taxon>Eukaryota</taxon>
        <taxon>Viridiplantae</taxon>
        <taxon>Streptophyta</taxon>
        <taxon>Embryophyta</taxon>
        <taxon>Marchantiophyta</taxon>
        <taxon>Marchantiopsida</taxon>
        <taxon>Marchantiidae</taxon>
        <taxon>Marchantiales</taxon>
        <taxon>Ricciaceae</taxon>
        <taxon>Riccia</taxon>
    </lineage>
</organism>
<feature type="compositionally biased region" description="Acidic residues" evidence="1">
    <location>
        <begin position="113"/>
        <end position="123"/>
    </location>
</feature>
<dbReference type="Proteomes" id="UP001633002">
    <property type="component" value="Unassembled WGS sequence"/>
</dbReference>
<accession>A0ABD3I5Y9</accession>
<sequence length="184" mass="20277">MAGPSVGIDAKEEAATLIRQWCNEKGPELFVDHLLKLLDVDYLRSWPGLAHVSLPKRKDRLAKVTDEYQISTGAPWLAESLRMMKNMPRKHVWVTSQIFEEGPFPGDGGTISDADDSGGDDLGGDAAPPDLDVITAEIVEEDLPRLGILKLGPEFSAEPFEWQMADENWPSASTSFSHSTELWG</sequence>
<keyword evidence="3" id="KW-1185">Reference proteome</keyword>
<gene>
    <name evidence="2" type="ORF">R1sor_011707</name>
</gene>
<protein>
    <submittedName>
        <fullName evidence="2">Uncharacterized protein</fullName>
    </submittedName>
</protein>
<proteinExistence type="predicted"/>